<name>A0A8S1Q5L5_9CILI</name>
<keyword evidence="1" id="KW-0853">WD repeat</keyword>
<dbReference type="SMART" id="SM00320">
    <property type="entry name" value="WD40"/>
    <property type="match status" value="4"/>
</dbReference>
<evidence type="ECO:0000313" key="2">
    <source>
        <dbReference type="EMBL" id="CAD8110849.1"/>
    </source>
</evidence>
<organism evidence="2 3">
    <name type="scientific">Paramecium sonneborni</name>
    <dbReference type="NCBI Taxonomy" id="65129"/>
    <lineage>
        <taxon>Eukaryota</taxon>
        <taxon>Sar</taxon>
        <taxon>Alveolata</taxon>
        <taxon>Ciliophora</taxon>
        <taxon>Intramacronucleata</taxon>
        <taxon>Oligohymenophorea</taxon>
        <taxon>Peniculida</taxon>
        <taxon>Parameciidae</taxon>
        <taxon>Paramecium</taxon>
    </lineage>
</organism>
<comment type="caution">
    <text evidence="2">The sequence shown here is derived from an EMBL/GenBank/DDBJ whole genome shotgun (WGS) entry which is preliminary data.</text>
</comment>
<protein>
    <submittedName>
        <fullName evidence="2">Uncharacterized protein</fullName>
    </submittedName>
</protein>
<gene>
    <name evidence="2" type="ORF">PSON_ATCC_30995.1.T0960210</name>
</gene>
<dbReference type="EMBL" id="CAJJDN010000096">
    <property type="protein sequence ID" value="CAD8110849.1"/>
    <property type="molecule type" value="Genomic_DNA"/>
</dbReference>
<dbReference type="PANTHER" id="PTHR19920:SF0">
    <property type="entry name" value="CYTOSOLIC IRON-SULFUR PROTEIN ASSEMBLY PROTEIN CIAO1-RELATED"/>
    <property type="match status" value="1"/>
</dbReference>
<dbReference type="GO" id="GO:0016226">
    <property type="term" value="P:iron-sulfur cluster assembly"/>
    <property type="evidence" value="ECO:0007669"/>
    <property type="project" value="TreeGrafter"/>
</dbReference>
<dbReference type="Pfam" id="PF00400">
    <property type="entry name" value="WD40"/>
    <property type="match status" value="3"/>
</dbReference>
<dbReference type="GO" id="GO:0097361">
    <property type="term" value="C:cytosolic [4Fe-4S] assembly targeting complex"/>
    <property type="evidence" value="ECO:0007669"/>
    <property type="project" value="TreeGrafter"/>
</dbReference>
<dbReference type="Proteomes" id="UP000692954">
    <property type="component" value="Unassembled WGS sequence"/>
</dbReference>
<dbReference type="PROSITE" id="PS50294">
    <property type="entry name" value="WD_REPEATS_REGION"/>
    <property type="match status" value="2"/>
</dbReference>
<sequence>MDFCKQSEQKSIEWNSKCFRYELVPQMKYRQQECCYCIAIDKNNSIVVAGSNNNIKVLQLKDGLKQIQLINKHQNAITTLIVFKNRSYFISGSNDCSIIIWSFNMISNAKYISKLIGHKDWIKCLIVNPKIETTIISGSYDKTIKIWSLSTNFQQQDQQSWVCTQTITSHLNQVEAISINQNGNKLLSCGADSMIFVFQEVDRLWKLKQKIQLKEFGYRISFITDDQFAFQPRNNYLCIYTLNSVTDLYNNQINIQVQGGQKNCDSYFPLICLNDHQMLISKNGININLLKYEFNLTNNIDCKLIQVIEFQYLCQWDGMIYGTASNDGKYLITWDLKSKAIQIRQLKQNHE</sequence>
<reference evidence="2" key="1">
    <citation type="submission" date="2021-01" db="EMBL/GenBank/DDBJ databases">
        <authorList>
            <consortium name="Genoscope - CEA"/>
            <person name="William W."/>
        </authorList>
    </citation>
    <scope>NUCLEOTIDE SEQUENCE</scope>
</reference>
<feature type="repeat" description="WD" evidence="1">
    <location>
        <begin position="70"/>
        <end position="104"/>
    </location>
</feature>
<dbReference type="PANTHER" id="PTHR19920">
    <property type="entry name" value="WD40 PROTEIN CIAO1"/>
    <property type="match status" value="1"/>
</dbReference>
<evidence type="ECO:0000313" key="3">
    <source>
        <dbReference type="Proteomes" id="UP000692954"/>
    </source>
</evidence>
<dbReference type="AlphaFoldDB" id="A0A8S1Q5L5"/>
<keyword evidence="3" id="KW-1185">Reference proteome</keyword>
<evidence type="ECO:0000256" key="1">
    <source>
        <dbReference type="PROSITE-ProRule" id="PRU00221"/>
    </source>
</evidence>
<dbReference type="OrthoDB" id="674604at2759"/>
<feature type="repeat" description="WD" evidence="1">
    <location>
        <begin position="115"/>
        <end position="157"/>
    </location>
</feature>
<dbReference type="InterPro" id="IPR001680">
    <property type="entry name" value="WD40_rpt"/>
</dbReference>
<dbReference type="PROSITE" id="PS50082">
    <property type="entry name" value="WD_REPEATS_2"/>
    <property type="match status" value="2"/>
</dbReference>
<proteinExistence type="predicted"/>
<accession>A0A8S1Q5L5</accession>